<feature type="region of interest" description="Disordered" evidence="1">
    <location>
        <begin position="92"/>
        <end position="193"/>
    </location>
</feature>
<keyword evidence="3" id="KW-1185">Reference proteome</keyword>
<sequence length="244" mass="25425">MAHLGRTRDQVQEFSLQDVPAGKLAWTHCAEEGFVTVKILKCDVKTGKAQVVLDAEGASSVAAAQAAADAVRETSSGPCTTAGNALFVEDESKAQDSQHRTESSAGSISSGKRTKLRKEKLSTPWSLESPEAATEAFADPLSQRGAHGLSPRSCLPESETDDDESEGLSDAPRDPSSGTSFPVADVGECPVPTAEQLEHRAAAAAAAAADAVSAKFISQPPFEVPVNHLWPYSAPPRSPSAAST</sequence>
<proteinExistence type="predicted"/>
<accession>U6KK25</accession>
<evidence type="ECO:0000313" key="3">
    <source>
        <dbReference type="Proteomes" id="UP000030744"/>
    </source>
</evidence>
<dbReference type="GeneID" id="60404562"/>
<reference evidence="2" key="1">
    <citation type="submission" date="2013-10" db="EMBL/GenBank/DDBJ databases">
        <title>Genomic analysis of the causative agents of coccidiosis in chickens.</title>
        <authorList>
            <person name="Reid A.J."/>
            <person name="Blake D."/>
            <person name="Billington K."/>
            <person name="Browne H."/>
            <person name="Dunn M."/>
            <person name="Hung S."/>
            <person name="Kawahara F."/>
            <person name="Miranda-Saavedra D."/>
            <person name="Mourier T."/>
            <person name="Nagra H."/>
            <person name="Otto T.D."/>
            <person name="Rawlings N."/>
            <person name="Sanchez A."/>
            <person name="Sanders M."/>
            <person name="Subramaniam C."/>
            <person name="Tay Y."/>
            <person name="Dear P."/>
            <person name="Doerig C."/>
            <person name="Gruber A."/>
            <person name="Parkinson J."/>
            <person name="Shirley M."/>
            <person name="Wan K.L."/>
            <person name="Berriman M."/>
            <person name="Tomley F."/>
            <person name="Pain A."/>
        </authorList>
    </citation>
    <scope>NUCLEOTIDE SEQUENCE [LARGE SCALE GENOMIC DNA]</scope>
    <source>
        <strain evidence="2">Houghton</strain>
    </source>
</reference>
<evidence type="ECO:0000313" key="2">
    <source>
        <dbReference type="EMBL" id="CDJ35808.1"/>
    </source>
</evidence>
<dbReference type="Proteomes" id="UP000030744">
    <property type="component" value="Unassembled WGS sequence"/>
</dbReference>
<reference evidence="2" key="2">
    <citation type="submission" date="2013-10" db="EMBL/GenBank/DDBJ databases">
        <authorList>
            <person name="Aslett M."/>
        </authorList>
    </citation>
    <scope>NUCLEOTIDE SEQUENCE [LARGE SCALE GENOMIC DNA]</scope>
    <source>
        <strain evidence="2">Houghton</strain>
    </source>
</reference>
<organism evidence="2 3">
    <name type="scientific">Eimeria mitis</name>
    <dbReference type="NCBI Taxonomy" id="44415"/>
    <lineage>
        <taxon>Eukaryota</taxon>
        <taxon>Sar</taxon>
        <taxon>Alveolata</taxon>
        <taxon>Apicomplexa</taxon>
        <taxon>Conoidasida</taxon>
        <taxon>Coccidia</taxon>
        <taxon>Eucoccidiorida</taxon>
        <taxon>Eimeriorina</taxon>
        <taxon>Eimeriidae</taxon>
        <taxon>Eimeria</taxon>
    </lineage>
</organism>
<name>U6KK25_9EIME</name>
<dbReference type="AlphaFoldDB" id="U6KK25"/>
<feature type="compositionally biased region" description="Acidic residues" evidence="1">
    <location>
        <begin position="158"/>
        <end position="167"/>
    </location>
</feature>
<protein>
    <submittedName>
        <fullName evidence="2">Uncharacterized protein</fullName>
    </submittedName>
</protein>
<gene>
    <name evidence="2" type="ORF">EMH_0092130</name>
</gene>
<evidence type="ECO:0000256" key="1">
    <source>
        <dbReference type="SAM" id="MobiDB-lite"/>
    </source>
</evidence>
<dbReference type="OrthoDB" id="346345at2759"/>
<dbReference type="RefSeq" id="XP_037878097.1">
    <property type="nucleotide sequence ID" value="XM_038022243.1"/>
</dbReference>
<dbReference type="VEuPathDB" id="ToxoDB:EMH_0092130"/>
<feature type="compositionally biased region" description="Basic and acidic residues" evidence="1">
    <location>
        <begin position="92"/>
        <end position="102"/>
    </location>
</feature>
<dbReference type="EMBL" id="HG733417">
    <property type="protein sequence ID" value="CDJ35808.1"/>
    <property type="molecule type" value="Genomic_DNA"/>
</dbReference>